<gene>
    <name evidence="2" type="ORF">DB31_8443</name>
</gene>
<reference evidence="2 3" key="1">
    <citation type="submission" date="2014-04" db="EMBL/GenBank/DDBJ databases">
        <title>Genome assembly of Hyalangium minutum DSM 14724.</title>
        <authorList>
            <person name="Sharma G."/>
            <person name="Subramanian S."/>
        </authorList>
    </citation>
    <scope>NUCLEOTIDE SEQUENCE [LARGE SCALE GENOMIC DNA]</scope>
    <source>
        <strain evidence="2 3">DSM 14724</strain>
    </source>
</reference>
<evidence type="ECO:0008006" key="4">
    <source>
        <dbReference type="Google" id="ProtNLM"/>
    </source>
</evidence>
<dbReference type="InterPro" id="IPR011250">
    <property type="entry name" value="OMP/PagP_B-barrel"/>
</dbReference>
<feature type="signal peptide" evidence="1">
    <location>
        <begin position="1"/>
        <end position="21"/>
    </location>
</feature>
<evidence type="ECO:0000256" key="1">
    <source>
        <dbReference type="SAM" id="SignalP"/>
    </source>
</evidence>
<sequence length="212" mass="22288">MKALASLALLSVLVLPAFARAQDSSTSKNSTGDKEAETYNEIERGLYLSVQGGPFFVVNPPADENTPRPFSAGQAAQVEVGFDIGERLSLGLFVQASTNSAGSEYVGKSGGAASGAFSMLVPGATLRAHLVGFADSQDVKRTFIYARAGAGFVKFSPKLLLPDSDILVFAGPGVEYYTRLRHFSVGVEITGSYLVSSGSIGFAVSPNLRYAF</sequence>
<dbReference type="PATRIC" id="fig|394096.3.peg.4484"/>
<dbReference type="STRING" id="394096.DB31_8443"/>
<dbReference type="Proteomes" id="UP000028725">
    <property type="component" value="Unassembled WGS sequence"/>
</dbReference>
<accession>A0A085WHC7</accession>
<proteinExistence type="predicted"/>
<dbReference type="OrthoDB" id="5381039at2"/>
<dbReference type="AlphaFoldDB" id="A0A085WHC7"/>
<name>A0A085WHC7_9BACT</name>
<evidence type="ECO:0000313" key="3">
    <source>
        <dbReference type="Proteomes" id="UP000028725"/>
    </source>
</evidence>
<dbReference type="EMBL" id="JMCB01000008">
    <property type="protein sequence ID" value="KFE67090.1"/>
    <property type="molecule type" value="Genomic_DNA"/>
</dbReference>
<organism evidence="2 3">
    <name type="scientific">Hyalangium minutum</name>
    <dbReference type="NCBI Taxonomy" id="394096"/>
    <lineage>
        <taxon>Bacteria</taxon>
        <taxon>Pseudomonadati</taxon>
        <taxon>Myxococcota</taxon>
        <taxon>Myxococcia</taxon>
        <taxon>Myxococcales</taxon>
        <taxon>Cystobacterineae</taxon>
        <taxon>Archangiaceae</taxon>
        <taxon>Hyalangium</taxon>
    </lineage>
</organism>
<protein>
    <recommendedName>
        <fullName evidence="4">Adventurous gliding motility protein CglE</fullName>
    </recommendedName>
</protein>
<evidence type="ECO:0000313" key="2">
    <source>
        <dbReference type="EMBL" id="KFE67090.1"/>
    </source>
</evidence>
<keyword evidence="3" id="KW-1185">Reference proteome</keyword>
<dbReference type="RefSeq" id="WP_044191073.1">
    <property type="nucleotide sequence ID" value="NZ_JMCB01000008.1"/>
</dbReference>
<feature type="chain" id="PRO_5001799707" description="Adventurous gliding motility protein CglE" evidence="1">
    <location>
        <begin position="22"/>
        <end position="212"/>
    </location>
</feature>
<keyword evidence="1" id="KW-0732">Signal</keyword>
<dbReference type="NCBIfam" id="NF033755">
    <property type="entry name" value="gliding_CglE"/>
    <property type="match status" value="1"/>
</dbReference>
<dbReference type="SUPFAM" id="SSF56925">
    <property type="entry name" value="OMPA-like"/>
    <property type="match status" value="1"/>
</dbReference>
<comment type="caution">
    <text evidence="2">The sequence shown here is derived from an EMBL/GenBank/DDBJ whole genome shotgun (WGS) entry which is preliminary data.</text>
</comment>